<gene>
    <name evidence="4" type="ORF">FN846DRAFT_236583</name>
</gene>
<evidence type="ECO:0000256" key="2">
    <source>
        <dbReference type="ARBA" id="ARBA00022946"/>
    </source>
</evidence>
<name>A0A5J5FBU8_9PEZI</name>
<reference evidence="4 5" key="1">
    <citation type="submission" date="2019-09" db="EMBL/GenBank/DDBJ databases">
        <title>Draft genome of the ectomycorrhizal ascomycete Sphaerosporella brunnea.</title>
        <authorList>
            <consortium name="DOE Joint Genome Institute"/>
            <person name="Benucci G.M."/>
            <person name="Marozzi G."/>
            <person name="Antonielli L."/>
            <person name="Sanchez S."/>
            <person name="Marco P."/>
            <person name="Wang X."/>
            <person name="Falini L.B."/>
            <person name="Barry K."/>
            <person name="Haridas S."/>
            <person name="Lipzen A."/>
            <person name="Labutti K."/>
            <person name="Grigoriev I.V."/>
            <person name="Murat C."/>
            <person name="Martin F."/>
            <person name="Albertini E."/>
            <person name="Donnini D."/>
            <person name="Bonito G."/>
        </authorList>
    </citation>
    <scope>NUCLEOTIDE SEQUENCE [LARGE SCALE GENOMIC DNA]</scope>
    <source>
        <strain evidence="4 5">Sb_GMNB300</strain>
    </source>
</reference>
<dbReference type="InterPro" id="IPR032710">
    <property type="entry name" value="NTF2-like_dom_sf"/>
</dbReference>
<dbReference type="AlphaFoldDB" id="A0A5J5FBU8"/>
<keyword evidence="5" id="KW-1185">Reference proteome</keyword>
<comment type="subcellular location">
    <subcellularLocation>
        <location evidence="1">Mitochondrion</location>
    </subcellularLocation>
</comment>
<dbReference type="InParanoid" id="A0A5J5FBU8"/>
<evidence type="ECO:0000256" key="1">
    <source>
        <dbReference type="ARBA" id="ARBA00004173"/>
    </source>
</evidence>
<dbReference type="PANTHER" id="PTHR28554">
    <property type="entry name" value="39S RIBOSOMAL PROTEIN L45, MITOCHONDRIAL"/>
    <property type="match status" value="1"/>
</dbReference>
<evidence type="ECO:0000313" key="5">
    <source>
        <dbReference type="Proteomes" id="UP000326924"/>
    </source>
</evidence>
<proteinExistence type="predicted"/>
<dbReference type="OrthoDB" id="19619at2759"/>
<dbReference type="GO" id="GO:0032979">
    <property type="term" value="P:protein insertion into mitochondrial inner membrane from matrix"/>
    <property type="evidence" value="ECO:0007669"/>
    <property type="project" value="InterPro"/>
</dbReference>
<dbReference type="SUPFAM" id="SSF54427">
    <property type="entry name" value="NTF2-like"/>
    <property type="match status" value="1"/>
</dbReference>
<dbReference type="EMBL" id="VXIS01000002">
    <property type="protein sequence ID" value="KAA8914808.1"/>
    <property type="molecule type" value="Genomic_DNA"/>
</dbReference>
<dbReference type="PANTHER" id="PTHR28554:SF1">
    <property type="entry name" value="LARGE RIBOSOMAL SUBUNIT PROTEIN ML45"/>
    <property type="match status" value="1"/>
</dbReference>
<dbReference type="GO" id="GO:0005743">
    <property type="term" value="C:mitochondrial inner membrane"/>
    <property type="evidence" value="ECO:0007669"/>
    <property type="project" value="InterPro"/>
</dbReference>
<evidence type="ECO:0000313" key="4">
    <source>
        <dbReference type="EMBL" id="KAA8914808.1"/>
    </source>
</evidence>
<dbReference type="Proteomes" id="UP000326924">
    <property type="component" value="Unassembled WGS sequence"/>
</dbReference>
<protein>
    <recommendedName>
        <fullName evidence="6">Tim44-like domain-containing protein</fullName>
    </recommendedName>
</protein>
<dbReference type="Pfam" id="PF07961">
    <property type="entry name" value="MBA1"/>
    <property type="match status" value="1"/>
</dbReference>
<keyword evidence="3" id="KW-0496">Mitochondrion</keyword>
<evidence type="ECO:0000256" key="3">
    <source>
        <dbReference type="ARBA" id="ARBA00023128"/>
    </source>
</evidence>
<sequence>MHLSRSIYRLVAEPHLRHGFFSIHLSFERRPLTMLPLRAAAVTRPIARSPQLCNVRFKGSRGPPQPIIQMPAVKPQQSHRIAIQELGELPSDMGLLPDTFIMPTGKNLPSLIKSPTLRLQLESRRLEQRILDWRDKLIFRFMSKTKLQLFEPKKVAVSLHHDMYTAFAQGDVETLRLICGDGLFDSFKKRLMTRGRNRMAWKLHQYLEPPRIVSNKAHHYAGTNLSRRQAVVRIHSLQSLTKIAPNGQIVEGTDTPREVTEYVVVERKKVNGTESPWFVWGTTNETPL</sequence>
<dbReference type="InterPro" id="IPR024621">
    <property type="entry name" value="Mba1"/>
</dbReference>
<dbReference type="InterPro" id="IPR051975">
    <property type="entry name" value="mtLSU_mL45"/>
</dbReference>
<dbReference type="Gene3D" id="3.10.450.240">
    <property type="match status" value="1"/>
</dbReference>
<evidence type="ECO:0008006" key="6">
    <source>
        <dbReference type="Google" id="ProtNLM"/>
    </source>
</evidence>
<comment type="caution">
    <text evidence="4">The sequence shown here is derived from an EMBL/GenBank/DDBJ whole genome shotgun (WGS) entry which is preliminary data.</text>
</comment>
<accession>A0A5J5FBU8</accession>
<organism evidence="4 5">
    <name type="scientific">Sphaerosporella brunnea</name>
    <dbReference type="NCBI Taxonomy" id="1250544"/>
    <lineage>
        <taxon>Eukaryota</taxon>
        <taxon>Fungi</taxon>
        <taxon>Dikarya</taxon>
        <taxon>Ascomycota</taxon>
        <taxon>Pezizomycotina</taxon>
        <taxon>Pezizomycetes</taxon>
        <taxon>Pezizales</taxon>
        <taxon>Pyronemataceae</taxon>
        <taxon>Sphaerosporella</taxon>
    </lineage>
</organism>
<keyword evidence="2" id="KW-0809">Transit peptide</keyword>